<dbReference type="Proteomes" id="UP000596661">
    <property type="component" value="Unassembled WGS sequence"/>
</dbReference>
<proteinExistence type="predicted"/>
<evidence type="ECO:0000313" key="3">
    <source>
        <dbReference type="Proteomes" id="UP000596661"/>
    </source>
</evidence>
<dbReference type="EMBL" id="UZAU01000789">
    <property type="status" value="NOT_ANNOTATED_CDS"/>
    <property type="molecule type" value="Genomic_DNA"/>
</dbReference>
<feature type="region of interest" description="Disordered" evidence="1">
    <location>
        <begin position="49"/>
        <end position="93"/>
    </location>
</feature>
<keyword evidence="3" id="KW-1185">Reference proteome</keyword>
<name>A0A803QK99_CANSA</name>
<evidence type="ECO:0000313" key="2">
    <source>
        <dbReference type="EnsemblPlants" id="cds.evm.model.10.160"/>
    </source>
</evidence>
<accession>A0A803QK99</accession>
<dbReference type="EnsemblPlants" id="evm.model.10.160">
    <property type="protein sequence ID" value="cds.evm.model.10.160"/>
    <property type="gene ID" value="evm.TU.10.160"/>
</dbReference>
<sequence length="124" mass="13905">MRAQQATIDNHSRQATVLIRRSYQVTGQQPRVDTYIPTELQYELEEHLAGHTQKTQVNESSNPLSHGQRGLDGQNIPPIVQPNNTDNYVPDHVLRGPHVTQVGQQEGQVNPLVQAQIDQLKSLV</sequence>
<organism evidence="2 3">
    <name type="scientific">Cannabis sativa</name>
    <name type="common">Hemp</name>
    <name type="synonym">Marijuana</name>
    <dbReference type="NCBI Taxonomy" id="3483"/>
    <lineage>
        <taxon>Eukaryota</taxon>
        <taxon>Viridiplantae</taxon>
        <taxon>Streptophyta</taxon>
        <taxon>Embryophyta</taxon>
        <taxon>Tracheophyta</taxon>
        <taxon>Spermatophyta</taxon>
        <taxon>Magnoliopsida</taxon>
        <taxon>eudicotyledons</taxon>
        <taxon>Gunneridae</taxon>
        <taxon>Pentapetalae</taxon>
        <taxon>rosids</taxon>
        <taxon>fabids</taxon>
        <taxon>Rosales</taxon>
        <taxon>Cannabaceae</taxon>
        <taxon>Cannabis</taxon>
    </lineage>
</organism>
<reference evidence="2" key="1">
    <citation type="submission" date="2021-03" db="UniProtKB">
        <authorList>
            <consortium name="EnsemblPlants"/>
        </authorList>
    </citation>
    <scope>IDENTIFICATION</scope>
</reference>
<dbReference type="Gramene" id="evm.model.10.160">
    <property type="protein sequence ID" value="cds.evm.model.10.160"/>
    <property type="gene ID" value="evm.TU.10.160"/>
</dbReference>
<evidence type="ECO:0000256" key="1">
    <source>
        <dbReference type="SAM" id="MobiDB-lite"/>
    </source>
</evidence>
<protein>
    <submittedName>
        <fullName evidence="2">Uncharacterized protein</fullName>
    </submittedName>
</protein>
<dbReference type="AlphaFoldDB" id="A0A803QK99"/>
<feature type="compositionally biased region" description="Polar residues" evidence="1">
    <location>
        <begin position="52"/>
        <end position="65"/>
    </location>
</feature>